<gene>
    <name evidence="3" type="ORF">GCM10023203_13970</name>
</gene>
<evidence type="ECO:0000313" key="4">
    <source>
        <dbReference type="Proteomes" id="UP001500457"/>
    </source>
</evidence>
<accession>A0ABP9E2Q3</accession>
<dbReference type="InterPro" id="IPR034768">
    <property type="entry name" value="4FE4S_WBL"/>
</dbReference>
<dbReference type="PROSITE" id="PS51674">
    <property type="entry name" value="4FE4S_WBL"/>
    <property type="match status" value="1"/>
</dbReference>
<comment type="caution">
    <text evidence="3">The sequence shown here is derived from an EMBL/GenBank/DDBJ whole genome shotgun (WGS) entry which is preliminary data.</text>
</comment>
<dbReference type="Pfam" id="PF02467">
    <property type="entry name" value="Whib"/>
    <property type="match status" value="1"/>
</dbReference>
<feature type="compositionally biased region" description="Basic and acidic residues" evidence="1">
    <location>
        <begin position="117"/>
        <end position="129"/>
    </location>
</feature>
<evidence type="ECO:0000259" key="2">
    <source>
        <dbReference type="PROSITE" id="PS51674"/>
    </source>
</evidence>
<feature type="domain" description="4Fe-4S Wbl-type" evidence="2">
    <location>
        <begin position="58"/>
        <end position="120"/>
    </location>
</feature>
<organism evidence="3 4">
    <name type="scientific">Actinomycetospora straminea</name>
    <dbReference type="NCBI Taxonomy" id="663607"/>
    <lineage>
        <taxon>Bacteria</taxon>
        <taxon>Bacillati</taxon>
        <taxon>Actinomycetota</taxon>
        <taxon>Actinomycetes</taxon>
        <taxon>Pseudonocardiales</taxon>
        <taxon>Pseudonocardiaceae</taxon>
        <taxon>Actinomycetospora</taxon>
    </lineage>
</organism>
<reference evidence="4" key="1">
    <citation type="journal article" date="2019" name="Int. J. Syst. Evol. Microbiol.">
        <title>The Global Catalogue of Microorganisms (GCM) 10K type strain sequencing project: providing services to taxonomists for standard genome sequencing and annotation.</title>
        <authorList>
            <consortium name="The Broad Institute Genomics Platform"/>
            <consortium name="The Broad Institute Genome Sequencing Center for Infectious Disease"/>
            <person name="Wu L."/>
            <person name="Ma J."/>
        </authorList>
    </citation>
    <scope>NUCLEOTIDE SEQUENCE [LARGE SCALE GENOMIC DNA]</scope>
    <source>
        <strain evidence="4">JCM 17983</strain>
    </source>
</reference>
<name>A0ABP9E2Q3_9PSEU</name>
<proteinExistence type="predicted"/>
<dbReference type="EMBL" id="BAABHQ010000002">
    <property type="protein sequence ID" value="GAA4866771.1"/>
    <property type="molecule type" value="Genomic_DNA"/>
</dbReference>
<sequence length="136" mass="14902">MSSPPQTPQPVHTPEPVLSRLRRDVGPGREFHNPATVRLVLRRVLFDGDGPPSWRQHATCDGLDDLFFPEPSDPDAVATCRAVCEFCPVQAACLDDVMSWEHSGRRHGVVAGLTPTERTRLAREQRGEPDLGGAVA</sequence>
<evidence type="ECO:0000256" key="1">
    <source>
        <dbReference type="SAM" id="MobiDB-lite"/>
    </source>
</evidence>
<dbReference type="Proteomes" id="UP001500457">
    <property type="component" value="Unassembled WGS sequence"/>
</dbReference>
<protein>
    <recommendedName>
        <fullName evidence="2">4Fe-4S Wbl-type domain-containing protein</fullName>
    </recommendedName>
</protein>
<keyword evidence="4" id="KW-1185">Reference proteome</keyword>
<evidence type="ECO:0000313" key="3">
    <source>
        <dbReference type="EMBL" id="GAA4866771.1"/>
    </source>
</evidence>
<feature type="region of interest" description="Disordered" evidence="1">
    <location>
        <begin position="116"/>
        <end position="136"/>
    </location>
</feature>